<comment type="caution">
    <text evidence="1">The sequence shown here is derived from an EMBL/GenBank/DDBJ whole genome shotgun (WGS) entry which is preliminary data.</text>
</comment>
<organism evidence="1 2">
    <name type="scientific">Paenarthrobacter nicotinovorans</name>
    <name type="common">Arthrobacter nicotinovorans</name>
    <dbReference type="NCBI Taxonomy" id="29320"/>
    <lineage>
        <taxon>Bacteria</taxon>
        <taxon>Bacillati</taxon>
        <taxon>Actinomycetota</taxon>
        <taxon>Actinomycetes</taxon>
        <taxon>Micrococcales</taxon>
        <taxon>Micrococcaceae</taxon>
        <taxon>Paenarthrobacter</taxon>
    </lineage>
</organism>
<gene>
    <name evidence="1" type="ORF">J2T10_003824</name>
</gene>
<sequence>MKRADSAGSFRWRRRKTPETRGVFRLLLAMIQQNSASEGGDDARATVKLQLTVWGQSL</sequence>
<evidence type="ECO:0000313" key="2">
    <source>
        <dbReference type="Proteomes" id="UP001244563"/>
    </source>
</evidence>
<protein>
    <submittedName>
        <fullName evidence="1">Uncharacterized protein</fullName>
    </submittedName>
</protein>
<dbReference type="EMBL" id="JAUSSW010000014">
    <property type="protein sequence ID" value="MDQ0104151.1"/>
    <property type="molecule type" value="Genomic_DNA"/>
</dbReference>
<evidence type="ECO:0000313" key="1">
    <source>
        <dbReference type="EMBL" id="MDQ0104151.1"/>
    </source>
</evidence>
<keyword evidence="2" id="KW-1185">Reference proteome</keyword>
<proteinExistence type="predicted"/>
<accession>A0ABT9TR51</accession>
<name>A0ABT9TR51_PAENI</name>
<reference evidence="1 2" key="1">
    <citation type="submission" date="2023-07" db="EMBL/GenBank/DDBJ databases">
        <title>Sorghum-associated microbial communities from plants grown in Nebraska, USA.</title>
        <authorList>
            <person name="Schachtman D."/>
        </authorList>
    </citation>
    <scope>NUCLEOTIDE SEQUENCE [LARGE SCALE GENOMIC DNA]</scope>
    <source>
        <strain evidence="1 2">CC523</strain>
    </source>
</reference>
<dbReference type="Proteomes" id="UP001244563">
    <property type="component" value="Unassembled WGS sequence"/>
</dbReference>